<protein>
    <recommendedName>
        <fullName evidence="2">BAH domain-containing protein</fullName>
    </recommendedName>
</protein>
<dbReference type="PANTHER" id="PTHR31917:SF3">
    <property type="entry name" value="BROMO ADJACENT-LIKE DOMAIN PROTEIN"/>
    <property type="match status" value="1"/>
</dbReference>
<dbReference type="Pfam" id="PF05641">
    <property type="entry name" value="Agenet"/>
    <property type="match status" value="1"/>
</dbReference>
<accession>A0A830B4F9</accession>
<evidence type="ECO:0000256" key="1">
    <source>
        <dbReference type="SAM" id="MobiDB-lite"/>
    </source>
</evidence>
<dbReference type="InterPro" id="IPR014002">
    <property type="entry name" value="Agenet_dom_plant"/>
</dbReference>
<reference evidence="3" key="1">
    <citation type="submission" date="2020-07" db="EMBL/GenBank/DDBJ databases">
        <title>Ethylene signaling mediates host invasion by parasitic plants.</title>
        <authorList>
            <person name="Yoshida S."/>
        </authorList>
    </citation>
    <scope>NUCLEOTIDE SEQUENCE</scope>
    <source>
        <strain evidence="3">Okayama</strain>
    </source>
</reference>
<dbReference type="InterPro" id="IPR001025">
    <property type="entry name" value="BAH_dom"/>
</dbReference>
<organism evidence="3 4">
    <name type="scientific">Phtheirospermum japonicum</name>
    <dbReference type="NCBI Taxonomy" id="374723"/>
    <lineage>
        <taxon>Eukaryota</taxon>
        <taxon>Viridiplantae</taxon>
        <taxon>Streptophyta</taxon>
        <taxon>Embryophyta</taxon>
        <taxon>Tracheophyta</taxon>
        <taxon>Spermatophyta</taxon>
        <taxon>Magnoliopsida</taxon>
        <taxon>eudicotyledons</taxon>
        <taxon>Gunneridae</taxon>
        <taxon>Pentapetalae</taxon>
        <taxon>asterids</taxon>
        <taxon>lamiids</taxon>
        <taxon>Lamiales</taxon>
        <taxon>Orobanchaceae</taxon>
        <taxon>Orobanchaceae incertae sedis</taxon>
        <taxon>Phtheirospermum</taxon>
    </lineage>
</organism>
<dbReference type="InterPro" id="IPR043151">
    <property type="entry name" value="BAH_sf"/>
</dbReference>
<sequence length="385" mass="42917">MVRLRPFLFGEDIEALIPQLNPQSREVFITSTEQEISVKHVDGPAQVLTPSHFNKCTAARPQSLAFMCHREFKNNSVKPFGLSKLRGYSAQPFTSAMESRFDQPIVCGLPAGQGAVTKGKRVAKDVTTIRERLKSKLASKELVATKLPDSRAENVEILSQDSGMRGCWFRCKVLHSSQKLLKEWVPKARIANRDKLGMRCSGRLTVRPWPEWDSSDSRFEAGVAVDAWWSDGWWEGVITGYDTSSNDNFQIYLPGENKFLIVGRKDIRLSKDWINEQWVDVPAKPDIISLVNSCLNPLPKVQLPRVNNTSTEVGGSGDVKLKMPCSSTSKANGQDVGDLHVEQLLKIKEKEEWTSKSSGNAAKNGKVGKTARQGKSGRQPKPVKR</sequence>
<dbReference type="PANTHER" id="PTHR31917">
    <property type="entry name" value="AGENET DOMAIN-CONTAINING PROTEIN-RELATED"/>
    <property type="match status" value="1"/>
</dbReference>
<comment type="caution">
    <text evidence="3">The sequence shown here is derived from an EMBL/GenBank/DDBJ whole genome shotgun (WGS) entry which is preliminary data.</text>
</comment>
<dbReference type="AlphaFoldDB" id="A0A830B4F9"/>
<dbReference type="Gene3D" id="2.30.30.490">
    <property type="match status" value="1"/>
</dbReference>
<dbReference type="InterPro" id="IPR008395">
    <property type="entry name" value="Agenet-like_dom"/>
</dbReference>
<dbReference type="GO" id="GO:0003682">
    <property type="term" value="F:chromatin binding"/>
    <property type="evidence" value="ECO:0007669"/>
    <property type="project" value="InterPro"/>
</dbReference>
<evidence type="ECO:0000313" key="3">
    <source>
        <dbReference type="EMBL" id="GFP80492.1"/>
    </source>
</evidence>
<keyword evidence="4" id="KW-1185">Reference proteome</keyword>
<dbReference type="SMART" id="SM00743">
    <property type="entry name" value="Agenet"/>
    <property type="match status" value="1"/>
</dbReference>
<dbReference type="PROSITE" id="PS51038">
    <property type="entry name" value="BAH"/>
    <property type="match status" value="1"/>
</dbReference>
<feature type="domain" description="BAH" evidence="2">
    <location>
        <begin position="1"/>
        <end position="83"/>
    </location>
</feature>
<dbReference type="EMBL" id="BMAC01000019">
    <property type="protein sequence ID" value="GFP80492.1"/>
    <property type="molecule type" value="Genomic_DNA"/>
</dbReference>
<proteinExistence type="predicted"/>
<dbReference type="OrthoDB" id="1883212at2759"/>
<gene>
    <name evidence="3" type="ORF">PHJA_000192600</name>
</gene>
<name>A0A830B4F9_9LAMI</name>
<dbReference type="Proteomes" id="UP000653305">
    <property type="component" value="Unassembled WGS sequence"/>
</dbReference>
<evidence type="ECO:0000313" key="4">
    <source>
        <dbReference type="Proteomes" id="UP000653305"/>
    </source>
</evidence>
<feature type="region of interest" description="Disordered" evidence="1">
    <location>
        <begin position="350"/>
        <end position="385"/>
    </location>
</feature>
<evidence type="ECO:0000259" key="2">
    <source>
        <dbReference type="PROSITE" id="PS51038"/>
    </source>
</evidence>